<evidence type="ECO:0008006" key="4">
    <source>
        <dbReference type="Google" id="ProtNLM"/>
    </source>
</evidence>
<dbReference type="PROSITE" id="PS51257">
    <property type="entry name" value="PROKAR_LIPOPROTEIN"/>
    <property type="match status" value="1"/>
</dbReference>
<feature type="signal peptide" evidence="1">
    <location>
        <begin position="1"/>
        <end position="24"/>
    </location>
</feature>
<dbReference type="Gene3D" id="3.40.190.10">
    <property type="entry name" value="Periplasmic binding protein-like II"/>
    <property type="match status" value="1"/>
</dbReference>
<evidence type="ECO:0000256" key="1">
    <source>
        <dbReference type="SAM" id="SignalP"/>
    </source>
</evidence>
<protein>
    <recommendedName>
        <fullName evidence="4">PBP domain-containing protein</fullName>
    </recommendedName>
</protein>
<sequence length="238" mass="25888">MQPRFNRFAILAVLILAACQPVLPEAPLSTPEIWRVQMPASLAWLGARMNVCAQQQAGVALLVDYQPPTTPLLEASDVLVRWGDPDPQDRSDWYKIGEESLAIIIHPQNTTTAISPEQLRQAFTGQVRDWSEISDYSQVLVPVNLPGQDETTLVMGAVSGEAPSITDRTLIAADPAAMIELVAANPGAIGYLPSRWLNESVREISLSGDQPVITTRPLLVKFTSPPTPAQTGWLACLQ</sequence>
<organism evidence="2 3">
    <name type="scientific">Ornatilinea apprima</name>
    <dbReference type="NCBI Taxonomy" id="1134406"/>
    <lineage>
        <taxon>Bacteria</taxon>
        <taxon>Bacillati</taxon>
        <taxon>Chloroflexota</taxon>
        <taxon>Anaerolineae</taxon>
        <taxon>Anaerolineales</taxon>
        <taxon>Anaerolineaceae</taxon>
        <taxon>Ornatilinea</taxon>
    </lineage>
</organism>
<name>A0A0P6X120_9CHLR</name>
<proteinExistence type="predicted"/>
<dbReference type="STRING" id="1134406.ADN00_11715"/>
<keyword evidence="1" id="KW-0732">Signal</keyword>
<accession>A0A0P6X120</accession>
<evidence type="ECO:0000313" key="2">
    <source>
        <dbReference type="EMBL" id="KPL76022.1"/>
    </source>
</evidence>
<evidence type="ECO:0000313" key="3">
    <source>
        <dbReference type="Proteomes" id="UP000050417"/>
    </source>
</evidence>
<keyword evidence="3" id="KW-1185">Reference proteome</keyword>
<dbReference type="EMBL" id="LGCL01000026">
    <property type="protein sequence ID" value="KPL76022.1"/>
    <property type="molecule type" value="Genomic_DNA"/>
</dbReference>
<comment type="caution">
    <text evidence="2">The sequence shown here is derived from an EMBL/GenBank/DDBJ whole genome shotgun (WGS) entry which is preliminary data.</text>
</comment>
<dbReference type="InterPro" id="IPR050811">
    <property type="entry name" value="Phosphate_ABC_transporter"/>
</dbReference>
<gene>
    <name evidence="2" type="ORF">ADN00_11715</name>
</gene>
<dbReference type="PANTHER" id="PTHR30570">
    <property type="entry name" value="PERIPLASMIC PHOSPHATE BINDING COMPONENT OF PHOSPHATE ABC TRANSPORTER"/>
    <property type="match status" value="1"/>
</dbReference>
<dbReference type="PANTHER" id="PTHR30570:SF1">
    <property type="entry name" value="PHOSPHATE-BINDING PROTEIN PSTS"/>
    <property type="match status" value="1"/>
</dbReference>
<dbReference type="RefSeq" id="WP_075063202.1">
    <property type="nucleotide sequence ID" value="NZ_LGCL01000026.1"/>
</dbReference>
<dbReference type="Proteomes" id="UP000050417">
    <property type="component" value="Unassembled WGS sequence"/>
</dbReference>
<dbReference type="OrthoDB" id="165365at2"/>
<dbReference type="SUPFAM" id="SSF53850">
    <property type="entry name" value="Periplasmic binding protein-like II"/>
    <property type="match status" value="1"/>
</dbReference>
<dbReference type="AlphaFoldDB" id="A0A0P6X120"/>
<feature type="chain" id="PRO_5006132762" description="PBP domain-containing protein" evidence="1">
    <location>
        <begin position="25"/>
        <end position="238"/>
    </location>
</feature>
<reference evidence="2 3" key="1">
    <citation type="submission" date="2015-07" db="EMBL/GenBank/DDBJ databases">
        <title>Genome sequence of Ornatilinea apprima DSM 23815.</title>
        <authorList>
            <person name="Hemp J."/>
            <person name="Ward L.M."/>
            <person name="Pace L.A."/>
            <person name="Fischer W.W."/>
        </authorList>
    </citation>
    <scope>NUCLEOTIDE SEQUENCE [LARGE SCALE GENOMIC DNA]</scope>
    <source>
        <strain evidence="2 3">P3M-1</strain>
    </source>
</reference>